<dbReference type="Pfam" id="PF07690">
    <property type="entry name" value="MFS_1"/>
    <property type="match status" value="2"/>
</dbReference>
<dbReference type="PANTHER" id="PTHR23528:SF1">
    <property type="entry name" value="MAJOR FACILITATOR SUPERFAMILY (MFS) PROFILE DOMAIN-CONTAINING PROTEIN"/>
    <property type="match status" value="1"/>
</dbReference>
<comment type="subcellular location">
    <subcellularLocation>
        <location evidence="1">Cell membrane</location>
        <topology evidence="1">Multi-pass membrane protein</topology>
    </subcellularLocation>
</comment>
<dbReference type="InParanoid" id="A0A263D258"/>
<evidence type="ECO:0000259" key="6">
    <source>
        <dbReference type="PROSITE" id="PS50850"/>
    </source>
</evidence>
<feature type="transmembrane region" description="Helical" evidence="5">
    <location>
        <begin position="274"/>
        <end position="294"/>
    </location>
</feature>
<dbReference type="AlphaFoldDB" id="A0A263D258"/>
<dbReference type="SUPFAM" id="SSF103473">
    <property type="entry name" value="MFS general substrate transporter"/>
    <property type="match status" value="1"/>
</dbReference>
<feature type="transmembrane region" description="Helical" evidence="5">
    <location>
        <begin position="157"/>
        <end position="180"/>
    </location>
</feature>
<dbReference type="Gene3D" id="1.20.1250.20">
    <property type="entry name" value="MFS general substrate transporter like domains"/>
    <property type="match status" value="2"/>
</dbReference>
<feature type="transmembrane region" description="Helical" evidence="5">
    <location>
        <begin position="124"/>
        <end position="145"/>
    </location>
</feature>
<dbReference type="GO" id="GO:0005886">
    <property type="term" value="C:plasma membrane"/>
    <property type="evidence" value="ECO:0007669"/>
    <property type="project" value="UniProtKB-SubCell"/>
</dbReference>
<feature type="transmembrane region" description="Helical" evidence="5">
    <location>
        <begin position="368"/>
        <end position="390"/>
    </location>
</feature>
<feature type="transmembrane region" description="Helical" evidence="5">
    <location>
        <begin position="97"/>
        <end position="118"/>
    </location>
</feature>
<sequence length="419" mass="42784">MARAAGRDVGPSALDEPRTPVRLGWTSLLFLANLGLWFALITPIQLLLPQQAELLDAAAKETIFGLVAGAGALVAAVAAPLAGAASDRTSSRFGRRGPWAVGGAVTGGLGFLALAGAQDVPQMTAGWCLAQAGLNATLAALSAALPDRVPVLQRGRVAGVVGTTQILGTLVGTLVITTFIAGPAGGYLVCAAVVLACVLTFVLSTEDAVLPRSAAARQPLGAALRGLWVSPREHPDFAWAWGGHFLTQVGNALGVMYLLFFLTDVVRLPDPEGGLLIAMGIYAAAVVLGAVVTGTLSDRSGRRKPYIYLSVAVMAVASALLAVWQTWPGTMLAALLLGLGFGVYAAVGLALLTQVLPAASGRAKDLGILNISNSLPQVLAPVIATVVLTTPAGYRGLYALAAVLTLLAGVLLSRVRAVP</sequence>
<feature type="transmembrane region" description="Helical" evidence="5">
    <location>
        <begin position="63"/>
        <end position="85"/>
    </location>
</feature>
<reference evidence="7 8" key="1">
    <citation type="submission" date="2017-07" db="EMBL/GenBank/DDBJ databases">
        <title>Amycolatopsis antarcticus sp. nov., isolated from the surface of an Antarcticus brown macroalga.</title>
        <authorList>
            <person name="Wang J."/>
            <person name="Leiva S."/>
            <person name="Huang J."/>
            <person name="Huang Y."/>
        </authorList>
    </citation>
    <scope>NUCLEOTIDE SEQUENCE [LARGE SCALE GENOMIC DNA]</scope>
    <source>
        <strain evidence="7 8">AU-G6</strain>
    </source>
</reference>
<feature type="transmembrane region" description="Helical" evidence="5">
    <location>
        <begin position="186"/>
        <end position="203"/>
    </location>
</feature>
<keyword evidence="8" id="KW-1185">Reference proteome</keyword>
<feature type="transmembrane region" description="Helical" evidence="5">
    <location>
        <begin position="28"/>
        <end position="48"/>
    </location>
</feature>
<dbReference type="OrthoDB" id="7584869at2"/>
<feature type="transmembrane region" description="Helical" evidence="5">
    <location>
        <begin position="333"/>
        <end position="356"/>
    </location>
</feature>
<protein>
    <submittedName>
        <fullName evidence="7">MFS transporter</fullName>
    </submittedName>
</protein>
<dbReference type="InterPro" id="IPR020846">
    <property type="entry name" value="MFS_dom"/>
</dbReference>
<evidence type="ECO:0000256" key="3">
    <source>
        <dbReference type="ARBA" id="ARBA00022989"/>
    </source>
</evidence>
<dbReference type="PANTHER" id="PTHR23528">
    <property type="match status" value="1"/>
</dbReference>
<evidence type="ECO:0000313" key="8">
    <source>
        <dbReference type="Proteomes" id="UP000242444"/>
    </source>
</evidence>
<dbReference type="EMBL" id="NKYE01000007">
    <property type="protein sequence ID" value="OZM72552.1"/>
    <property type="molecule type" value="Genomic_DNA"/>
</dbReference>
<feature type="domain" description="Major facilitator superfamily (MFS) profile" evidence="6">
    <location>
        <begin position="192"/>
        <end position="419"/>
    </location>
</feature>
<evidence type="ECO:0000313" key="7">
    <source>
        <dbReference type="EMBL" id="OZM72552.1"/>
    </source>
</evidence>
<dbReference type="CDD" id="cd06174">
    <property type="entry name" value="MFS"/>
    <property type="match status" value="1"/>
</dbReference>
<organism evidence="7 8">
    <name type="scientific">Amycolatopsis antarctica</name>
    <dbReference type="NCBI Taxonomy" id="1854586"/>
    <lineage>
        <taxon>Bacteria</taxon>
        <taxon>Bacillati</taxon>
        <taxon>Actinomycetota</taxon>
        <taxon>Actinomycetes</taxon>
        <taxon>Pseudonocardiales</taxon>
        <taxon>Pseudonocardiaceae</taxon>
        <taxon>Amycolatopsis</taxon>
    </lineage>
</organism>
<dbReference type="InterPro" id="IPR011701">
    <property type="entry name" value="MFS"/>
</dbReference>
<proteinExistence type="predicted"/>
<evidence type="ECO:0000256" key="5">
    <source>
        <dbReference type="SAM" id="Phobius"/>
    </source>
</evidence>
<dbReference type="RefSeq" id="WP_094863029.1">
    <property type="nucleotide sequence ID" value="NZ_NKYE01000007.1"/>
</dbReference>
<gene>
    <name evidence="7" type="ORF">CFN78_12945</name>
</gene>
<evidence type="ECO:0000256" key="1">
    <source>
        <dbReference type="ARBA" id="ARBA00004651"/>
    </source>
</evidence>
<feature type="transmembrane region" description="Helical" evidence="5">
    <location>
        <begin position="396"/>
        <end position="415"/>
    </location>
</feature>
<name>A0A263D258_9PSEU</name>
<feature type="transmembrane region" description="Helical" evidence="5">
    <location>
        <begin position="237"/>
        <end position="262"/>
    </location>
</feature>
<dbReference type="InterPro" id="IPR036259">
    <property type="entry name" value="MFS_trans_sf"/>
</dbReference>
<keyword evidence="3 5" id="KW-1133">Transmembrane helix</keyword>
<evidence type="ECO:0000256" key="2">
    <source>
        <dbReference type="ARBA" id="ARBA00022692"/>
    </source>
</evidence>
<dbReference type="GO" id="GO:0022857">
    <property type="term" value="F:transmembrane transporter activity"/>
    <property type="evidence" value="ECO:0007669"/>
    <property type="project" value="InterPro"/>
</dbReference>
<dbReference type="Proteomes" id="UP000242444">
    <property type="component" value="Unassembled WGS sequence"/>
</dbReference>
<evidence type="ECO:0000256" key="4">
    <source>
        <dbReference type="ARBA" id="ARBA00023136"/>
    </source>
</evidence>
<accession>A0A263D258</accession>
<keyword evidence="2 5" id="KW-0812">Transmembrane</keyword>
<keyword evidence="4 5" id="KW-0472">Membrane</keyword>
<feature type="transmembrane region" description="Helical" evidence="5">
    <location>
        <begin position="306"/>
        <end position="327"/>
    </location>
</feature>
<dbReference type="PROSITE" id="PS50850">
    <property type="entry name" value="MFS"/>
    <property type="match status" value="1"/>
</dbReference>
<comment type="caution">
    <text evidence="7">The sequence shown here is derived from an EMBL/GenBank/DDBJ whole genome shotgun (WGS) entry which is preliminary data.</text>
</comment>